<organism evidence="9 10">
    <name type="scientific">Faecalibacterium prausnitzii</name>
    <dbReference type="NCBI Taxonomy" id="853"/>
    <lineage>
        <taxon>Bacteria</taxon>
        <taxon>Bacillati</taxon>
        <taxon>Bacillota</taxon>
        <taxon>Clostridia</taxon>
        <taxon>Eubacteriales</taxon>
        <taxon>Oscillospiraceae</taxon>
        <taxon>Faecalibacterium</taxon>
    </lineage>
</organism>
<evidence type="ECO:0000256" key="3">
    <source>
        <dbReference type="ARBA" id="ARBA00022475"/>
    </source>
</evidence>
<evidence type="ECO:0000256" key="1">
    <source>
        <dbReference type="ARBA" id="ARBA00004651"/>
    </source>
</evidence>
<feature type="transmembrane region" description="Helical" evidence="7">
    <location>
        <begin position="74"/>
        <end position="95"/>
    </location>
</feature>
<dbReference type="Pfam" id="PF00884">
    <property type="entry name" value="Sulfatase"/>
    <property type="match status" value="1"/>
</dbReference>
<keyword evidence="6 7" id="KW-0472">Membrane</keyword>
<keyword evidence="9" id="KW-0808">Transferase</keyword>
<gene>
    <name evidence="9" type="ORF">CRH10_01350</name>
</gene>
<feature type="transmembrane region" description="Helical" evidence="7">
    <location>
        <begin position="115"/>
        <end position="148"/>
    </location>
</feature>
<evidence type="ECO:0000259" key="8">
    <source>
        <dbReference type="Pfam" id="PF00884"/>
    </source>
</evidence>
<accession>A0A291T7D0</accession>
<reference evidence="9 10" key="1">
    <citation type="submission" date="2017-10" db="EMBL/GenBank/DDBJ databases">
        <title>Complete Genome Sequence of Faecalibacterium prausnitzii isolated from the gut of healthy adult Indian.</title>
        <authorList>
            <person name="Bag S."/>
            <person name="Ghosh T.S."/>
            <person name="Das B."/>
        </authorList>
    </citation>
    <scope>NUCLEOTIDE SEQUENCE [LARGE SCALE GENOMIC DNA]</scope>
    <source>
        <strain evidence="9 10">Indica</strain>
    </source>
</reference>
<proteinExistence type="predicted"/>
<dbReference type="GO" id="GO:0016740">
    <property type="term" value="F:transferase activity"/>
    <property type="evidence" value="ECO:0007669"/>
    <property type="project" value="UniProtKB-KW"/>
</dbReference>
<evidence type="ECO:0000256" key="7">
    <source>
        <dbReference type="SAM" id="Phobius"/>
    </source>
</evidence>
<keyword evidence="4 7" id="KW-0812">Transmembrane</keyword>
<feature type="transmembrane region" description="Helical" evidence="7">
    <location>
        <begin position="46"/>
        <end position="67"/>
    </location>
</feature>
<sequence length="650" mass="72610">MNAKKHTPLSLHGLRLLFPPLATLGILFLTEWIARGSLTGETFIQYIFPHAEAYLLAWAMLFLSWLAVDWLTRFAPLATLLAAVLGCAPAAVNFYTLQLRGEPFLPWDLMQVSEAAGVAAAAGIHIQTSMVVSIVIIVLLVVVSFFLYRGRQKLNWKPRVAGFLASAAATCGLLFGVFLQPAVTQAIGIVPDAWMQDRYYRYYGVITSFLTNLTNLEISKPEGYSEEAVNEILDDTEAAQKYSSAPLYPGSYGATTSADETVKKPTIIYVMDESYWDVSELEQYGFQFDTDVSANLHALQQTSASGRAYSPSFGGGTCDVEFEALTGYSASFLPNGSKPYQQHVTKPMFSLPNYLKLTQGYQTAAVHCFWARYWSRDTAYPNLGFDTFLSLEQMTHVNKVRRHYWTSGLVTDDSMADQIIQQYEKMKTSSDAPVFLHAVTMQNHTNYNKDNYPDDVRVKVTEHPAGLKASTIGALEDFATGIRDADAMLGKLTQYFSQVDEPVILVFWGDHYNPIDSNYDVFTSSGYASDSSADPRLHQTTLLMWSNYTDKPVDLGTIAAYDISPVMMNLYGLEQPLYFQLLNRQLQVADRANTRGTVMNLDGTTTQTPSSLQESWSQKHWLLQYDLMFGKGYALSRMGMESLNSTQTDE</sequence>
<comment type="subcellular location">
    <subcellularLocation>
        <location evidence="1">Cell membrane</location>
        <topology evidence="1">Multi-pass membrane protein</topology>
    </subcellularLocation>
</comment>
<name>A0A291T7D0_9FIRM</name>
<evidence type="ECO:0000256" key="2">
    <source>
        <dbReference type="ARBA" id="ARBA00004936"/>
    </source>
</evidence>
<dbReference type="Proteomes" id="UP000223709">
    <property type="component" value="Chromosome"/>
</dbReference>
<dbReference type="EMBL" id="CP023819">
    <property type="protein sequence ID" value="ATL89056.1"/>
    <property type="molecule type" value="Genomic_DNA"/>
</dbReference>
<evidence type="ECO:0000313" key="9">
    <source>
        <dbReference type="EMBL" id="ATL89056.1"/>
    </source>
</evidence>
<dbReference type="AlphaFoldDB" id="A0A291T7D0"/>
<evidence type="ECO:0000256" key="6">
    <source>
        <dbReference type="ARBA" id="ARBA00023136"/>
    </source>
</evidence>
<dbReference type="RefSeq" id="WP_098922408.1">
    <property type="nucleotide sequence ID" value="NZ_CP023819.1"/>
</dbReference>
<dbReference type="CDD" id="cd16015">
    <property type="entry name" value="LTA_synthase"/>
    <property type="match status" value="1"/>
</dbReference>
<dbReference type="InterPro" id="IPR050448">
    <property type="entry name" value="OpgB/LTA_synthase_biosynth"/>
</dbReference>
<evidence type="ECO:0000313" key="10">
    <source>
        <dbReference type="Proteomes" id="UP000223709"/>
    </source>
</evidence>
<feature type="transmembrane region" description="Helical" evidence="7">
    <location>
        <begin position="12"/>
        <end position="34"/>
    </location>
</feature>
<protein>
    <submittedName>
        <fullName evidence="9">Phosphoglycerol transferase</fullName>
    </submittedName>
</protein>
<dbReference type="InterPro" id="IPR017850">
    <property type="entry name" value="Alkaline_phosphatase_core_sf"/>
</dbReference>
<feature type="domain" description="Sulfatase N-terminal" evidence="8">
    <location>
        <begin position="265"/>
        <end position="572"/>
    </location>
</feature>
<feature type="transmembrane region" description="Helical" evidence="7">
    <location>
        <begin position="160"/>
        <end position="179"/>
    </location>
</feature>
<keyword evidence="5 7" id="KW-1133">Transmembrane helix</keyword>
<dbReference type="GO" id="GO:0005886">
    <property type="term" value="C:plasma membrane"/>
    <property type="evidence" value="ECO:0007669"/>
    <property type="project" value="UniProtKB-SubCell"/>
</dbReference>
<comment type="pathway">
    <text evidence="2">Cell wall biogenesis; lipoteichoic acid biosynthesis.</text>
</comment>
<evidence type="ECO:0000256" key="4">
    <source>
        <dbReference type="ARBA" id="ARBA00022692"/>
    </source>
</evidence>
<dbReference type="InterPro" id="IPR000917">
    <property type="entry name" value="Sulfatase_N"/>
</dbReference>
<dbReference type="SUPFAM" id="SSF53649">
    <property type="entry name" value="Alkaline phosphatase-like"/>
    <property type="match status" value="1"/>
</dbReference>
<dbReference type="Gene3D" id="3.40.720.10">
    <property type="entry name" value="Alkaline Phosphatase, subunit A"/>
    <property type="match status" value="1"/>
</dbReference>
<keyword evidence="3" id="KW-1003">Cell membrane</keyword>
<dbReference type="PANTHER" id="PTHR47371">
    <property type="entry name" value="LIPOTEICHOIC ACID SYNTHASE"/>
    <property type="match status" value="1"/>
</dbReference>
<evidence type="ECO:0000256" key="5">
    <source>
        <dbReference type="ARBA" id="ARBA00022989"/>
    </source>
</evidence>
<dbReference type="PANTHER" id="PTHR47371:SF3">
    <property type="entry name" value="PHOSPHOGLYCEROL TRANSFERASE I"/>
    <property type="match status" value="1"/>
</dbReference>